<evidence type="ECO:0000259" key="6">
    <source>
        <dbReference type="Pfam" id="PF04116"/>
    </source>
</evidence>
<dbReference type="PANTHER" id="PTHR11863">
    <property type="entry name" value="STEROL DESATURASE"/>
    <property type="match status" value="1"/>
</dbReference>
<comment type="subcellular location">
    <subcellularLocation>
        <location evidence="1">Membrane</location>
    </subcellularLocation>
</comment>
<gene>
    <name evidence="7" type="ORF">C8N35_102256</name>
</gene>
<dbReference type="RefSeq" id="WP_107989391.1">
    <property type="nucleotide sequence ID" value="NZ_QAYG01000002.1"/>
</dbReference>
<dbReference type="InterPro" id="IPR050307">
    <property type="entry name" value="Sterol_Desaturase_Related"/>
</dbReference>
<dbReference type="GO" id="GO:0016020">
    <property type="term" value="C:membrane"/>
    <property type="evidence" value="ECO:0007669"/>
    <property type="project" value="UniProtKB-SubCell"/>
</dbReference>
<accession>A0A2T5VCT5</accession>
<proteinExistence type="predicted"/>
<dbReference type="GO" id="GO:0008610">
    <property type="term" value="P:lipid biosynthetic process"/>
    <property type="evidence" value="ECO:0007669"/>
    <property type="project" value="InterPro"/>
</dbReference>
<keyword evidence="3 5" id="KW-1133">Transmembrane helix</keyword>
<evidence type="ECO:0000313" key="7">
    <source>
        <dbReference type="EMBL" id="PTW61545.1"/>
    </source>
</evidence>
<dbReference type="InterPro" id="IPR006694">
    <property type="entry name" value="Fatty_acid_hydroxylase"/>
</dbReference>
<evidence type="ECO:0000256" key="3">
    <source>
        <dbReference type="ARBA" id="ARBA00022989"/>
    </source>
</evidence>
<dbReference type="Proteomes" id="UP000244081">
    <property type="component" value="Unassembled WGS sequence"/>
</dbReference>
<evidence type="ECO:0000313" key="8">
    <source>
        <dbReference type="Proteomes" id="UP000244081"/>
    </source>
</evidence>
<keyword evidence="8" id="KW-1185">Reference proteome</keyword>
<sequence>MAEGLIGAGTLFIDFLPWWATVYAVNVFLYFATGWVLVAIQNRHPERRIQQNRRGEKRMKKEIRQSVISLLVTDGCLAGGLFLQYRGLTLVEPLALSWWSIPAMFAVSILAFDAWFYWMHRFMHTKLMYRFHAEHHRSVAPTVWSTYSDDLVDAFVMQCYYLWAPLVLPIPALVLLGHRIYDHFNGTIGHSGFEFWAGPASRAPSPMVCVTFHDQHHSRFKYNYANFFSFWDRLMGTIDPKYDEAVKGFEQLGGKAQETPETANRPAE</sequence>
<organism evidence="7 8">
    <name type="scientific">Breoghania corrubedonensis</name>
    <dbReference type="NCBI Taxonomy" id="665038"/>
    <lineage>
        <taxon>Bacteria</taxon>
        <taxon>Pseudomonadati</taxon>
        <taxon>Pseudomonadota</taxon>
        <taxon>Alphaproteobacteria</taxon>
        <taxon>Hyphomicrobiales</taxon>
        <taxon>Stappiaceae</taxon>
        <taxon>Breoghania</taxon>
    </lineage>
</organism>
<evidence type="ECO:0000256" key="2">
    <source>
        <dbReference type="ARBA" id="ARBA00022692"/>
    </source>
</evidence>
<comment type="caution">
    <text evidence="7">The sequence shown here is derived from an EMBL/GenBank/DDBJ whole genome shotgun (WGS) entry which is preliminary data.</text>
</comment>
<dbReference type="AlphaFoldDB" id="A0A2T5VCT5"/>
<evidence type="ECO:0000256" key="5">
    <source>
        <dbReference type="SAM" id="Phobius"/>
    </source>
</evidence>
<dbReference type="GO" id="GO:0005506">
    <property type="term" value="F:iron ion binding"/>
    <property type="evidence" value="ECO:0007669"/>
    <property type="project" value="InterPro"/>
</dbReference>
<keyword evidence="4 5" id="KW-0472">Membrane</keyword>
<feature type="transmembrane region" description="Helical" evidence="5">
    <location>
        <begin position="20"/>
        <end position="40"/>
    </location>
</feature>
<evidence type="ECO:0000256" key="4">
    <source>
        <dbReference type="ARBA" id="ARBA00023136"/>
    </source>
</evidence>
<dbReference type="GO" id="GO:0016491">
    <property type="term" value="F:oxidoreductase activity"/>
    <property type="evidence" value="ECO:0007669"/>
    <property type="project" value="InterPro"/>
</dbReference>
<dbReference type="Pfam" id="PF04116">
    <property type="entry name" value="FA_hydroxylase"/>
    <property type="match status" value="1"/>
</dbReference>
<protein>
    <submittedName>
        <fullName evidence="7">Sterol desaturase/sphingolipid hydroxylase (Fatty acid hydroxylase superfamily)</fullName>
    </submittedName>
</protein>
<feature type="domain" description="Fatty acid hydroxylase" evidence="6">
    <location>
        <begin position="106"/>
        <end position="237"/>
    </location>
</feature>
<dbReference type="OrthoDB" id="9770329at2"/>
<reference evidence="7 8" key="1">
    <citation type="submission" date="2018-04" db="EMBL/GenBank/DDBJ databases">
        <title>Genomic Encyclopedia of Archaeal and Bacterial Type Strains, Phase II (KMG-II): from individual species to whole genera.</title>
        <authorList>
            <person name="Goeker M."/>
        </authorList>
    </citation>
    <scope>NUCLEOTIDE SEQUENCE [LARGE SCALE GENOMIC DNA]</scope>
    <source>
        <strain evidence="7 8">DSM 23382</strain>
    </source>
</reference>
<feature type="transmembrane region" description="Helical" evidence="5">
    <location>
        <begin position="67"/>
        <end position="85"/>
    </location>
</feature>
<dbReference type="EMBL" id="QAYG01000002">
    <property type="protein sequence ID" value="PTW61545.1"/>
    <property type="molecule type" value="Genomic_DNA"/>
</dbReference>
<evidence type="ECO:0000256" key="1">
    <source>
        <dbReference type="ARBA" id="ARBA00004370"/>
    </source>
</evidence>
<name>A0A2T5VCT5_9HYPH</name>
<keyword evidence="2 5" id="KW-0812">Transmembrane</keyword>
<feature type="transmembrane region" description="Helical" evidence="5">
    <location>
        <begin position="97"/>
        <end position="118"/>
    </location>
</feature>